<evidence type="ECO:0000313" key="1">
    <source>
        <dbReference type="EMBL" id="CAI6345633.1"/>
    </source>
</evidence>
<gene>
    <name evidence="1" type="ORF">MEUPH1_LOCUS2620</name>
</gene>
<keyword evidence="2" id="KW-1185">Reference proteome</keyword>
<accession>A0AAV0VN70</accession>
<dbReference type="Proteomes" id="UP001160148">
    <property type="component" value="Unassembled WGS sequence"/>
</dbReference>
<evidence type="ECO:0000313" key="2">
    <source>
        <dbReference type="Proteomes" id="UP001160148"/>
    </source>
</evidence>
<name>A0AAV0VN70_9HEMI</name>
<sequence>MITNNGLLTGSKAWIAVIVCFSARLTNLRSVDDEKMTNKAIEWKCNPPTAPHFRGRWGSEVRNTKFNFTHDEGNDGRTIYHIVQSRSMYKLKYINRNPLDM</sequence>
<comment type="caution">
    <text evidence="1">The sequence shown here is derived from an EMBL/GenBank/DDBJ whole genome shotgun (WGS) entry which is preliminary data.</text>
</comment>
<proteinExistence type="predicted"/>
<dbReference type="AlphaFoldDB" id="A0AAV0VN70"/>
<evidence type="ECO:0008006" key="3">
    <source>
        <dbReference type="Google" id="ProtNLM"/>
    </source>
</evidence>
<organism evidence="1 2">
    <name type="scientific">Macrosiphum euphorbiae</name>
    <name type="common">potato aphid</name>
    <dbReference type="NCBI Taxonomy" id="13131"/>
    <lineage>
        <taxon>Eukaryota</taxon>
        <taxon>Metazoa</taxon>
        <taxon>Ecdysozoa</taxon>
        <taxon>Arthropoda</taxon>
        <taxon>Hexapoda</taxon>
        <taxon>Insecta</taxon>
        <taxon>Pterygota</taxon>
        <taxon>Neoptera</taxon>
        <taxon>Paraneoptera</taxon>
        <taxon>Hemiptera</taxon>
        <taxon>Sternorrhyncha</taxon>
        <taxon>Aphidomorpha</taxon>
        <taxon>Aphidoidea</taxon>
        <taxon>Aphididae</taxon>
        <taxon>Macrosiphini</taxon>
        <taxon>Macrosiphum</taxon>
    </lineage>
</organism>
<protein>
    <recommendedName>
        <fullName evidence="3">Secreted protein</fullName>
    </recommendedName>
</protein>
<dbReference type="EMBL" id="CARXXK010000001">
    <property type="protein sequence ID" value="CAI6345633.1"/>
    <property type="molecule type" value="Genomic_DNA"/>
</dbReference>
<reference evidence="1 2" key="1">
    <citation type="submission" date="2023-01" db="EMBL/GenBank/DDBJ databases">
        <authorList>
            <person name="Whitehead M."/>
        </authorList>
    </citation>
    <scope>NUCLEOTIDE SEQUENCE [LARGE SCALE GENOMIC DNA]</scope>
</reference>